<dbReference type="InterPro" id="IPR032708">
    <property type="entry name" value="McjB_C"/>
</dbReference>
<dbReference type="RefSeq" id="WP_197988584.1">
    <property type="nucleotide sequence ID" value="NZ_JACYXC010000001.1"/>
</dbReference>
<dbReference type="Proteomes" id="UP000807371">
    <property type="component" value="Unassembled WGS sequence"/>
</dbReference>
<comment type="caution">
    <text evidence="3">The sequence shown here is derived from an EMBL/GenBank/DDBJ whole genome shotgun (WGS) entry which is preliminary data.</text>
</comment>
<protein>
    <submittedName>
        <fullName evidence="3">Lasso peptide biosynthesis B2 protein</fullName>
    </submittedName>
</protein>
<dbReference type="EMBL" id="JACYXC010000001">
    <property type="protein sequence ID" value="MBH5334956.1"/>
    <property type="molecule type" value="Genomic_DNA"/>
</dbReference>
<name>A0ABS0NIC8_9ACTN</name>
<dbReference type="InterPro" id="IPR053521">
    <property type="entry name" value="McjB-like"/>
</dbReference>
<gene>
    <name evidence="3" type="ORF">IHE55_09180</name>
</gene>
<feature type="region of interest" description="Disordered" evidence="1">
    <location>
        <begin position="1"/>
        <end position="22"/>
    </location>
</feature>
<reference evidence="3 4" key="1">
    <citation type="submission" date="2020-09" db="EMBL/GenBank/DDBJ databases">
        <title>Biosynthesis of the nuclear factor of activated T cells inhibitor NFAT-133 and its congeners in Streptomyces pactum.</title>
        <authorList>
            <person name="Zhou W."/>
            <person name="Posri P."/>
            <person name="Abugrain M.E."/>
            <person name="Weisberg A.J."/>
            <person name="Chang J.H."/>
            <person name="Mahmud T."/>
        </authorList>
    </citation>
    <scope>NUCLEOTIDE SEQUENCE [LARGE SCALE GENOMIC DNA]</scope>
    <source>
        <strain evidence="3 4">ATCC 27456</strain>
    </source>
</reference>
<evidence type="ECO:0000313" key="3">
    <source>
        <dbReference type="EMBL" id="MBH5334956.1"/>
    </source>
</evidence>
<dbReference type="NCBIfam" id="NF033537">
    <property type="entry name" value="lasso_biosyn_B2"/>
    <property type="match status" value="1"/>
</dbReference>
<evidence type="ECO:0000256" key="1">
    <source>
        <dbReference type="SAM" id="MobiDB-lite"/>
    </source>
</evidence>
<sequence length="231" mass="25058">MARGSRARTRDRVDADPGSPGGCSVSRTNTVIARAAHACVLIDYDTGRTELRPASDEAAAMGEMVVRLPEASLSWGTFEQQAVLPEPAPIPMRWWIAAVPVVFATAAVRAAGPRRNRFSRLVRLACTGRDLPPATASQARYAVRAVRRAARLLPMRWACLEDSAAAALLLTAVRRRAEWRHGVAIDPVRLHAWIADPEGRPVEEPADTALYTPTYTPDGPGPARVERGARP</sequence>
<keyword evidence="4" id="KW-1185">Reference proteome</keyword>
<feature type="compositionally biased region" description="Low complexity" evidence="1">
    <location>
        <begin position="211"/>
        <end position="222"/>
    </location>
</feature>
<accession>A0ABS0NIC8</accession>
<organism evidence="3 4">
    <name type="scientific">Streptomyces pactum</name>
    <dbReference type="NCBI Taxonomy" id="68249"/>
    <lineage>
        <taxon>Bacteria</taxon>
        <taxon>Bacillati</taxon>
        <taxon>Actinomycetota</taxon>
        <taxon>Actinomycetes</taxon>
        <taxon>Kitasatosporales</taxon>
        <taxon>Streptomycetaceae</taxon>
        <taxon>Streptomyces</taxon>
    </lineage>
</organism>
<feature type="domain" description="Microcin J25-processing protein McjB C-terminal" evidence="2">
    <location>
        <begin position="108"/>
        <end position="215"/>
    </location>
</feature>
<proteinExistence type="predicted"/>
<dbReference type="Pfam" id="PF13471">
    <property type="entry name" value="Transglut_core3"/>
    <property type="match status" value="1"/>
</dbReference>
<evidence type="ECO:0000259" key="2">
    <source>
        <dbReference type="Pfam" id="PF13471"/>
    </source>
</evidence>
<evidence type="ECO:0000313" key="4">
    <source>
        <dbReference type="Proteomes" id="UP000807371"/>
    </source>
</evidence>
<feature type="region of interest" description="Disordered" evidence="1">
    <location>
        <begin position="200"/>
        <end position="231"/>
    </location>
</feature>